<dbReference type="SUPFAM" id="SSF56731">
    <property type="entry name" value="DNA primase core"/>
    <property type="match status" value="1"/>
</dbReference>
<dbReference type="GO" id="GO:0003677">
    <property type="term" value="F:DNA binding"/>
    <property type="evidence" value="ECO:0007669"/>
    <property type="project" value="UniProtKB-KW"/>
</dbReference>
<dbReference type="Pfam" id="PF13155">
    <property type="entry name" value="Toprim_2"/>
    <property type="match status" value="1"/>
</dbReference>
<keyword evidence="9" id="KW-0460">Magnesium</keyword>
<dbReference type="EMBL" id="CP047045">
    <property type="protein sequence ID" value="QGZ96268.1"/>
    <property type="molecule type" value="Genomic_DNA"/>
</dbReference>
<dbReference type="Gene3D" id="3.90.580.10">
    <property type="entry name" value="Zinc finger, CHC2-type domain"/>
    <property type="match status" value="1"/>
</dbReference>
<evidence type="ECO:0000256" key="6">
    <source>
        <dbReference type="ARBA" id="ARBA00022723"/>
    </source>
</evidence>
<dbReference type="GO" id="GO:0000428">
    <property type="term" value="C:DNA-directed RNA polymerase complex"/>
    <property type="evidence" value="ECO:0007669"/>
    <property type="project" value="UniProtKB-KW"/>
</dbReference>
<evidence type="ECO:0000256" key="3">
    <source>
        <dbReference type="ARBA" id="ARBA00022679"/>
    </source>
</evidence>
<evidence type="ECO:0000256" key="8">
    <source>
        <dbReference type="ARBA" id="ARBA00022833"/>
    </source>
</evidence>
<dbReference type="SUPFAM" id="SSF57783">
    <property type="entry name" value="Zinc beta-ribbon"/>
    <property type="match status" value="1"/>
</dbReference>
<keyword evidence="4 12" id="KW-0548">Nucleotidyltransferase</keyword>
<keyword evidence="10 12" id="KW-0238">DNA-binding</keyword>
<evidence type="ECO:0000256" key="2">
    <source>
        <dbReference type="ARBA" id="ARBA00022515"/>
    </source>
</evidence>
<dbReference type="InterPro" id="IPR006295">
    <property type="entry name" value="DNA_primase_DnaG"/>
</dbReference>
<gene>
    <name evidence="12 15" type="primary">dnaG</name>
    <name evidence="15" type="ORF">DSM104635_03126</name>
</gene>
<dbReference type="GO" id="GO:0005737">
    <property type="term" value="C:cytoplasm"/>
    <property type="evidence" value="ECO:0007669"/>
    <property type="project" value="TreeGrafter"/>
</dbReference>
<dbReference type="Gene3D" id="3.90.980.10">
    <property type="entry name" value="DNA primase, catalytic core, N-terminal domain"/>
    <property type="match status" value="1"/>
</dbReference>
<dbReference type="InterPro" id="IPR034151">
    <property type="entry name" value="TOPRIM_DnaG_bac"/>
</dbReference>
<sequence length="634" mass="69076">MRFTDTLLREVRDRVSIADYAGKRLTWDKRKTRPSAGDFWACCPFHQEKTSSFHVLDQKGIFNCFGCAEKGDVFGLCMKLEGLSFPEAVERLAEYAGVPLPKDDYADRGQDDRRKRLLSITARTAKLYADALRSSGGADARKYLQGRGIGADVIEQFGIGLAPDEWTWALDKLKLEGFTAEEIVAAGVAREGDEGKRAIDTFRGRITFEIHDPSGKVIGFGGRALAKDAKAKYINSPESPLYSKSRVLYRLKQARELLARTKANGLVVGEGYLDVIAFERAGIAAVAPCGTALTEDQLQLLWRSGGEPIFCYDGDTAGRRAADKAIDLAIPHLAPSHTLKIAYAPEGQDPDDIFRAGGADALNALLEAAAPASTALFDREHARHGLATPEARAALQAALKEAAGKIADRDTSRAYFSDLLQRYNALIRAQRPAWTPPQPGQRWGRNAPPPGATTELKAQAPARARPAAENFLRAAVDHPEVLARYADWLDRLAVADPELAAIRDTLVGLADAHEASGAIDREVLSLHLTRSGQERAAARVLRWKHDAKPPGTSKPPTGYEARPEEWAALASLHVVLPAIREELAELKRAAAEGDDDAFARFQALNKEALAIEIRAREAKLDDDVQQDDAGDLVA</sequence>
<reference evidence="16" key="1">
    <citation type="submission" date="2019-12" db="EMBL/GenBank/DDBJ databases">
        <title>Complete genome of Terracaulis silvestris 0127_4.</title>
        <authorList>
            <person name="Vieira S."/>
            <person name="Riedel T."/>
            <person name="Sproer C."/>
            <person name="Pascual J."/>
            <person name="Boedeker C."/>
            <person name="Overmann J."/>
        </authorList>
    </citation>
    <scope>NUCLEOTIDE SEQUENCE [LARGE SCALE GENOMIC DNA]</scope>
    <source>
        <strain evidence="16">0127_4</strain>
    </source>
</reference>
<dbReference type="InterPro" id="IPR006171">
    <property type="entry name" value="TOPRIM_dom"/>
</dbReference>
<feature type="zinc finger region" description="CHC2-type" evidence="12">
    <location>
        <begin position="43"/>
        <end position="67"/>
    </location>
</feature>
<dbReference type="InterPro" id="IPR002694">
    <property type="entry name" value="Znf_CHC2"/>
</dbReference>
<organism evidence="15 16">
    <name type="scientific">Terricaulis silvestris</name>
    <dbReference type="NCBI Taxonomy" id="2686094"/>
    <lineage>
        <taxon>Bacteria</taxon>
        <taxon>Pseudomonadati</taxon>
        <taxon>Pseudomonadota</taxon>
        <taxon>Alphaproteobacteria</taxon>
        <taxon>Caulobacterales</taxon>
        <taxon>Caulobacteraceae</taxon>
        <taxon>Terricaulis</taxon>
    </lineage>
</organism>
<dbReference type="HAMAP" id="MF_00974">
    <property type="entry name" value="DNA_primase_DnaG"/>
    <property type="match status" value="1"/>
</dbReference>
<protein>
    <recommendedName>
        <fullName evidence="12">DNA primase</fullName>
        <ecNumber evidence="12">2.7.7.101</ecNumber>
    </recommendedName>
</protein>
<evidence type="ECO:0000256" key="9">
    <source>
        <dbReference type="ARBA" id="ARBA00022842"/>
    </source>
</evidence>
<feature type="region of interest" description="Disordered" evidence="13">
    <location>
        <begin position="433"/>
        <end position="454"/>
    </location>
</feature>
<keyword evidence="7 12" id="KW-0863">Zinc-finger</keyword>
<evidence type="ECO:0000256" key="13">
    <source>
        <dbReference type="SAM" id="MobiDB-lite"/>
    </source>
</evidence>
<keyword evidence="6 12" id="KW-0479">Metal-binding</keyword>
<keyword evidence="11 12" id="KW-0804">Transcription</keyword>
<evidence type="ECO:0000256" key="12">
    <source>
        <dbReference type="HAMAP-Rule" id="MF_00974"/>
    </source>
</evidence>
<evidence type="ECO:0000259" key="14">
    <source>
        <dbReference type="PROSITE" id="PS50880"/>
    </source>
</evidence>
<evidence type="ECO:0000256" key="10">
    <source>
        <dbReference type="ARBA" id="ARBA00023125"/>
    </source>
</evidence>
<dbReference type="KEGG" id="tsv:DSM104635_03126"/>
<dbReference type="PROSITE" id="PS50880">
    <property type="entry name" value="TOPRIM"/>
    <property type="match status" value="1"/>
</dbReference>
<keyword evidence="5 12" id="KW-0235">DNA replication</keyword>
<dbReference type="PANTHER" id="PTHR30313:SF2">
    <property type="entry name" value="DNA PRIMASE"/>
    <property type="match status" value="1"/>
</dbReference>
<keyword evidence="16" id="KW-1185">Reference proteome</keyword>
<dbReference type="InterPro" id="IPR050219">
    <property type="entry name" value="DnaG_primase"/>
</dbReference>
<dbReference type="InterPro" id="IPR013264">
    <property type="entry name" value="DNAG_N"/>
</dbReference>
<comment type="domain">
    <text evidence="12">Contains an N-terminal zinc-binding domain, a central core domain that contains the primase activity, and a C-terminal DnaB-binding domain.</text>
</comment>
<evidence type="ECO:0000256" key="1">
    <source>
        <dbReference type="ARBA" id="ARBA00022478"/>
    </source>
</evidence>
<keyword evidence="8 12" id="KW-0862">Zinc</keyword>
<comment type="function">
    <text evidence="12">RNA polymerase that catalyzes the synthesis of short RNA molecules used as primers for DNA polymerase during DNA replication.</text>
</comment>
<comment type="subunit">
    <text evidence="12">Monomer. Interacts with DnaB.</text>
</comment>
<evidence type="ECO:0000256" key="5">
    <source>
        <dbReference type="ARBA" id="ARBA00022705"/>
    </source>
</evidence>
<dbReference type="SMART" id="SM00400">
    <property type="entry name" value="ZnF_CHCC"/>
    <property type="match status" value="1"/>
</dbReference>
<dbReference type="Gene3D" id="3.40.1360.10">
    <property type="match status" value="1"/>
</dbReference>
<dbReference type="Proteomes" id="UP000431269">
    <property type="component" value="Chromosome"/>
</dbReference>
<evidence type="ECO:0000256" key="11">
    <source>
        <dbReference type="ARBA" id="ARBA00023163"/>
    </source>
</evidence>
<dbReference type="PANTHER" id="PTHR30313">
    <property type="entry name" value="DNA PRIMASE"/>
    <property type="match status" value="1"/>
</dbReference>
<dbReference type="NCBIfam" id="TIGR01391">
    <property type="entry name" value="dnaG"/>
    <property type="match status" value="1"/>
</dbReference>
<dbReference type="InterPro" id="IPR036977">
    <property type="entry name" value="DNA_primase_Znf_CHC2"/>
</dbReference>
<feature type="domain" description="Toprim" evidence="14">
    <location>
        <begin position="264"/>
        <end position="345"/>
    </location>
</feature>
<dbReference type="Pfam" id="PF01807">
    <property type="entry name" value="Zn_ribbon_DnaG"/>
    <property type="match status" value="1"/>
</dbReference>
<evidence type="ECO:0000313" key="16">
    <source>
        <dbReference type="Proteomes" id="UP000431269"/>
    </source>
</evidence>
<dbReference type="AlphaFoldDB" id="A0A6I6MSE4"/>
<evidence type="ECO:0000313" key="15">
    <source>
        <dbReference type="EMBL" id="QGZ96268.1"/>
    </source>
</evidence>
<dbReference type="GO" id="GO:0008270">
    <property type="term" value="F:zinc ion binding"/>
    <property type="evidence" value="ECO:0007669"/>
    <property type="project" value="UniProtKB-UniRule"/>
</dbReference>
<evidence type="ECO:0000256" key="4">
    <source>
        <dbReference type="ARBA" id="ARBA00022695"/>
    </source>
</evidence>
<name>A0A6I6MSE4_9CAUL</name>
<dbReference type="RefSeq" id="WP_158767068.1">
    <property type="nucleotide sequence ID" value="NZ_CP047045.1"/>
</dbReference>
<dbReference type="CDD" id="cd03364">
    <property type="entry name" value="TOPRIM_DnaG_primases"/>
    <property type="match status" value="1"/>
</dbReference>
<dbReference type="GO" id="GO:0006269">
    <property type="term" value="P:DNA replication, synthesis of primer"/>
    <property type="evidence" value="ECO:0007669"/>
    <property type="project" value="UniProtKB-UniRule"/>
</dbReference>
<comment type="catalytic activity">
    <reaction evidence="12">
        <text>ssDNA + n NTP = ssDNA/pppN(pN)n-1 hybrid + (n-1) diphosphate.</text>
        <dbReference type="EC" id="2.7.7.101"/>
    </reaction>
</comment>
<keyword evidence="3 12" id="KW-0808">Transferase</keyword>
<proteinExistence type="inferred from homology"/>
<dbReference type="GO" id="GO:0003899">
    <property type="term" value="F:DNA-directed RNA polymerase activity"/>
    <property type="evidence" value="ECO:0007669"/>
    <property type="project" value="UniProtKB-UniRule"/>
</dbReference>
<comment type="cofactor">
    <cofactor evidence="12">
        <name>Zn(2+)</name>
        <dbReference type="ChEBI" id="CHEBI:29105"/>
    </cofactor>
    <text evidence="12">Binds 1 zinc ion per monomer.</text>
</comment>
<comment type="similarity">
    <text evidence="12">Belongs to the DnaG primase family.</text>
</comment>
<dbReference type="InterPro" id="IPR037068">
    <property type="entry name" value="DNA_primase_core_N_sf"/>
</dbReference>
<evidence type="ECO:0000256" key="7">
    <source>
        <dbReference type="ARBA" id="ARBA00022771"/>
    </source>
</evidence>
<dbReference type="EC" id="2.7.7.101" evidence="12"/>
<accession>A0A6I6MSE4</accession>
<keyword evidence="2 12" id="KW-0639">Primosome</keyword>
<dbReference type="SMART" id="SM00493">
    <property type="entry name" value="TOPRIM"/>
    <property type="match status" value="1"/>
</dbReference>
<dbReference type="GO" id="GO:1990077">
    <property type="term" value="C:primosome complex"/>
    <property type="evidence" value="ECO:0007669"/>
    <property type="project" value="UniProtKB-KW"/>
</dbReference>
<dbReference type="InterPro" id="IPR030846">
    <property type="entry name" value="DnaG_bac"/>
</dbReference>
<dbReference type="Pfam" id="PF08275">
    <property type="entry name" value="DNAG_N"/>
    <property type="match status" value="1"/>
</dbReference>
<keyword evidence="1 12" id="KW-0240">DNA-directed RNA polymerase</keyword>